<evidence type="ECO:0000313" key="1">
    <source>
        <dbReference type="EMBL" id="KAJ9080725.1"/>
    </source>
</evidence>
<name>A0ACC2U153_9FUNG</name>
<dbReference type="Proteomes" id="UP001165960">
    <property type="component" value="Unassembled WGS sequence"/>
</dbReference>
<protein>
    <submittedName>
        <fullName evidence="1">Uncharacterized protein</fullName>
    </submittedName>
</protein>
<evidence type="ECO:0000313" key="2">
    <source>
        <dbReference type="Proteomes" id="UP001165960"/>
    </source>
</evidence>
<keyword evidence="2" id="KW-1185">Reference proteome</keyword>
<comment type="caution">
    <text evidence="1">The sequence shown here is derived from an EMBL/GenBank/DDBJ whole genome shotgun (WGS) entry which is preliminary data.</text>
</comment>
<proteinExistence type="predicted"/>
<dbReference type="EMBL" id="QTSX02001528">
    <property type="protein sequence ID" value="KAJ9080725.1"/>
    <property type="molecule type" value="Genomic_DNA"/>
</dbReference>
<sequence length="118" mass="12961">MQLSLSPKQLNALKHTTTIDDNHNPNPLSGQTDIDFVPQIISPASLKRQYSELSINSEIPQGKRPCTLPVDIPTPTYDIDAAYNAAFADSDSEVDAFIEFDFDNLSSFSLDSDDDGLL</sequence>
<accession>A0ACC2U153</accession>
<reference evidence="1" key="1">
    <citation type="submission" date="2022-04" db="EMBL/GenBank/DDBJ databases">
        <title>Genome of the entomopathogenic fungus Entomophthora muscae.</title>
        <authorList>
            <person name="Elya C."/>
            <person name="Lovett B.R."/>
            <person name="Lee E."/>
            <person name="Macias A.M."/>
            <person name="Hajek A.E."/>
            <person name="De Bivort B.L."/>
            <person name="Kasson M.T."/>
            <person name="De Fine Licht H.H."/>
            <person name="Stajich J.E."/>
        </authorList>
    </citation>
    <scope>NUCLEOTIDE SEQUENCE</scope>
    <source>
        <strain evidence="1">Berkeley</strain>
    </source>
</reference>
<gene>
    <name evidence="1" type="ORF">DSO57_1021906</name>
</gene>
<organism evidence="1 2">
    <name type="scientific">Entomophthora muscae</name>
    <dbReference type="NCBI Taxonomy" id="34485"/>
    <lineage>
        <taxon>Eukaryota</taxon>
        <taxon>Fungi</taxon>
        <taxon>Fungi incertae sedis</taxon>
        <taxon>Zoopagomycota</taxon>
        <taxon>Entomophthoromycotina</taxon>
        <taxon>Entomophthoromycetes</taxon>
        <taxon>Entomophthorales</taxon>
        <taxon>Entomophthoraceae</taxon>
        <taxon>Entomophthora</taxon>
    </lineage>
</organism>